<dbReference type="SUPFAM" id="SSF52540">
    <property type="entry name" value="P-loop containing nucleoside triphosphate hydrolases"/>
    <property type="match status" value="2"/>
</dbReference>
<accession>A0A4R6KJR1</accession>
<dbReference type="Pfam" id="PF08751">
    <property type="entry name" value="TrwC"/>
    <property type="match status" value="1"/>
</dbReference>
<feature type="region of interest" description="Disordered" evidence="3">
    <location>
        <begin position="1175"/>
        <end position="1208"/>
    </location>
</feature>
<dbReference type="Pfam" id="PF13604">
    <property type="entry name" value="AAA_30"/>
    <property type="match status" value="1"/>
</dbReference>
<dbReference type="InterPro" id="IPR050534">
    <property type="entry name" value="Coronavir_polyprotein_1ab"/>
</dbReference>
<gene>
    <name evidence="5" type="ORF">EV643_103287</name>
</gene>
<dbReference type="InterPro" id="IPR003593">
    <property type="entry name" value="AAA+_ATPase"/>
</dbReference>
<dbReference type="CDD" id="cd18809">
    <property type="entry name" value="SF1_C_RecD"/>
    <property type="match status" value="1"/>
</dbReference>
<dbReference type="RefSeq" id="WP_166665362.1">
    <property type="nucleotide sequence ID" value="NZ_SNWQ01000003.1"/>
</dbReference>
<keyword evidence="6" id="KW-1185">Reference proteome</keyword>
<evidence type="ECO:0000256" key="3">
    <source>
        <dbReference type="SAM" id="MobiDB-lite"/>
    </source>
</evidence>
<dbReference type="Gene3D" id="3.40.50.300">
    <property type="entry name" value="P-loop containing nucleotide triphosphate hydrolases"/>
    <property type="match status" value="2"/>
</dbReference>
<dbReference type="SMART" id="SM00382">
    <property type="entry name" value="AAA"/>
    <property type="match status" value="1"/>
</dbReference>
<dbReference type="EMBL" id="SNWQ01000003">
    <property type="protein sequence ID" value="TDO51548.1"/>
    <property type="molecule type" value="Genomic_DNA"/>
</dbReference>
<feature type="domain" description="AAA+ ATPase" evidence="4">
    <location>
        <begin position="529"/>
        <end position="797"/>
    </location>
</feature>
<feature type="compositionally biased region" description="Polar residues" evidence="3">
    <location>
        <begin position="1175"/>
        <end position="1189"/>
    </location>
</feature>
<dbReference type="InterPro" id="IPR014862">
    <property type="entry name" value="TrwC"/>
</dbReference>
<keyword evidence="1" id="KW-0547">Nucleotide-binding</keyword>
<name>A0A4R6KJR1_9ACTN</name>
<dbReference type="Proteomes" id="UP000295388">
    <property type="component" value="Unassembled WGS sequence"/>
</dbReference>
<sequence length="1208" mass="132181">MLSIHRLTAGDGYKYLLRHIASGDVDRRMATPLTSYYTASGYPPGRWTGRGLNGLGDGQLLSGSEVTEAQMAALFGRAEDPVTGRALGRPHPVCRPPSERIQDQIRALDPALSPSARQDAIEQVRRTEMRRKSKQAIAGFDLTFSPAKSVSALWATTDVGMQEQIVAAHHEAVNDVLDLIERHAAFTRTGHGGIAQLDTRGLIAAAFDHWDTRSGDPQLHTHVVVANRVQGPDGQWRTLDGRVLFRSVVAMSEIHNVFLADNLARRLGVNWELRERGSQRNPAFEIDAVPDELIREFSARTEQIEANLATLLEERGDEIHPPDRREMYVLRQRATLLNRPPKHLARPLAAMMSEWRNRADQAIGRDAVDTIRRSLDQAGDRPLAAADLSPETIEAYGAATVLTLQNKRATWTRWNLLAEAARQTRLIRLVSSSHRFAVLQFIVNSAEQQSISLTAPDLVTVPTTRASGESVFTIHNGEIFTSPVILGAESLLLDLARDSSGPTIQETALPAKDLSEDKVRALHRIATSGQKVEALIGPAGTGKTSLLSALTTSWQAAHSEGSIIALAPSSAASTILADAIGTPTENIAKWIYESVGLGAEERRERIQQAEYAAHLAHRAGRRRRHQRLSIVLAALRAEQDRWSFRANQLVIIDEASMAGTMELATLARATNAAGAKLLLVGDDAQLGAADTGGAFRLIARDTEAAELTDVWRFTHPWEREASLTLRGGDLAAIDAYDDQRRLAAGSTDDMEDAAYKAWLADTRGGKTSLLIAADNTTVARLNARARLDRITTGEVEPDGIELHNGNHVGLGDHIVTRLNNRRLRYGHNNFVQNGDHWTVIHRWPDGSITVQSHNDETVTLPSTYVQESVELAYATTAHRAQGATVDTAHLLVTDQLTRALLYVGMTRGRHNNRAYVATHQSTTDMHEPHPEQTMQDVLEAVLENPGVEQSAHEVMRQELDNATRLDRLVPIHEHLCQLDARTRYHQAITTSGLDPTDQAALQASPAYGALIAELRRAENANLSIPQLLHQAVNQSPLTNANDLAAVLHTRVERIVSRALRSTGQRPPMIAGLITTATHVTDPTLIAPLREIETQIAHRAHWLADKAAREQPAWFQELVRLVAARPEADMATCLRQVAAYRERFNVQGLSAVGSVPPQTALAQFAHYSRLVSQLSSPSPATPAAQLSNHGADTDALNLPPADLGDSPSS</sequence>
<evidence type="ECO:0000259" key="4">
    <source>
        <dbReference type="SMART" id="SM00382"/>
    </source>
</evidence>
<evidence type="ECO:0000256" key="2">
    <source>
        <dbReference type="ARBA" id="ARBA00022840"/>
    </source>
</evidence>
<evidence type="ECO:0000313" key="6">
    <source>
        <dbReference type="Proteomes" id="UP000295388"/>
    </source>
</evidence>
<dbReference type="AlphaFoldDB" id="A0A4R6KJR1"/>
<dbReference type="SUPFAM" id="SSF55464">
    <property type="entry name" value="Origin of replication-binding domain, RBD-like"/>
    <property type="match status" value="1"/>
</dbReference>
<dbReference type="GO" id="GO:0003678">
    <property type="term" value="F:DNA helicase activity"/>
    <property type="evidence" value="ECO:0007669"/>
    <property type="project" value="UniProtKB-ARBA"/>
</dbReference>
<proteinExistence type="predicted"/>
<evidence type="ECO:0000256" key="1">
    <source>
        <dbReference type="ARBA" id="ARBA00022741"/>
    </source>
</evidence>
<evidence type="ECO:0000313" key="5">
    <source>
        <dbReference type="EMBL" id="TDO51548.1"/>
    </source>
</evidence>
<comment type="caution">
    <text evidence="5">The sequence shown here is derived from an EMBL/GenBank/DDBJ whole genome shotgun (WGS) entry which is preliminary data.</text>
</comment>
<dbReference type="PANTHER" id="PTHR43788">
    <property type="entry name" value="DNA2/NAM7 HELICASE FAMILY MEMBER"/>
    <property type="match status" value="1"/>
</dbReference>
<organism evidence="5 6">
    <name type="scientific">Kribbella caucasensis</name>
    <dbReference type="NCBI Taxonomy" id="2512215"/>
    <lineage>
        <taxon>Bacteria</taxon>
        <taxon>Bacillati</taxon>
        <taxon>Actinomycetota</taxon>
        <taxon>Actinomycetes</taxon>
        <taxon>Propionibacteriales</taxon>
        <taxon>Kribbellaceae</taxon>
        <taxon>Kribbella</taxon>
    </lineage>
</organism>
<dbReference type="PANTHER" id="PTHR43788:SF6">
    <property type="entry name" value="DNA HELICASE B"/>
    <property type="match status" value="1"/>
</dbReference>
<dbReference type="GO" id="GO:0005524">
    <property type="term" value="F:ATP binding"/>
    <property type="evidence" value="ECO:0007669"/>
    <property type="project" value="UniProtKB-KW"/>
</dbReference>
<dbReference type="NCBIfam" id="NF041492">
    <property type="entry name" value="MobF"/>
    <property type="match status" value="1"/>
</dbReference>
<dbReference type="InterPro" id="IPR027417">
    <property type="entry name" value="P-loop_NTPase"/>
</dbReference>
<protein>
    <submittedName>
        <fullName evidence="5">Conjugative relaxase-like TrwC/TraI family protein</fullName>
    </submittedName>
</protein>
<reference evidence="5 6" key="1">
    <citation type="submission" date="2019-03" db="EMBL/GenBank/DDBJ databases">
        <title>Genomic Encyclopedia of Type Strains, Phase III (KMG-III): the genomes of soil and plant-associated and newly described type strains.</title>
        <authorList>
            <person name="Whitman W."/>
        </authorList>
    </citation>
    <scope>NUCLEOTIDE SEQUENCE [LARGE SCALE GENOMIC DNA]</scope>
    <source>
        <strain evidence="5 6">VKM Ac-2527</strain>
    </source>
</reference>
<keyword evidence="2" id="KW-0067">ATP-binding</keyword>